<evidence type="ECO:0000313" key="9">
    <source>
        <dbReference type="Proteomes" id="UP000824540"/>
    </source>
</evidence>
<dbReference type="GO" id="GO:0045087">
    <property type="term" value="P:innate immune response"/>
    <property type="evidence" value="ECO:0007669"/>
    <property type="project" value="UniProtKB-KW"/>
</dbReference>
<organism evidence="8 9">
    <name type="scientific">Albula glossodonta</name>
    <name type="common">roundjaw bonefish</name>
    <dbReference type="NCBI Taxonomy" id="121402"/>
    <lineage>
        <taxon>Eukaryota</taxon>
        <taxon>Metazoa</taxon>
        <taxon>Chordata</taxon>
        <taxon>Craniata</taxon>
        <taxon>Vertebrata</taxon>
        <taxon>Euteleostomi</taxon>
        <taxon>Actinopterygii</taxon>
        <taxon>Neopterygii</taxon>
        <taxon>Teleostei</taxon>
        <taxon>Albuliformes</taxon>
        <taxon>Albulidae</taxon>
        <taxon>Albula</taxon>
    </lineage>
</organism>
<evidence type="ECO:0000256" key="5">
    <source>
        <dbReference type="PROSITE-ProRule" id="PRU00191"/>
    </source>
</evidence>
<feature type="domain" description="SH2" evidence="7">
    <location>
        <begin position="15"/>
        <end position="111"/>
    </location>
</feature>
<reference evidence="8" key="1">
    <citation type="thesis" date="2021" institute="BYU ScholarsArchive" country="Provo, UT, USA">
        <title>Applications of and Algorithms for Genome Assembly and Genomic Analyses with an Emphasis on Marine Teleosts.</title>
        <authorList>
            <person name="Pickett B.D."/>
        </authorList>
    </citation>
    <scope>NUCLEOTIDE SEQUENCE</scope>
    <source>
        <strain evidence="8">HI-2016</strain>
    </source>
</reference>
<sequence>MCACMCASARMDLRMYHGRISKERCQELLSKKGRDGSFLIRASETIQGALCLCVYKEKTVYTYRIHQNHSGHYTLQTSVNTQEKFFGTLEELVENYKKKDQGLVTCLRHAVKRRKQRGLEPAPRDTPSYGIKCSSSGSDTPDYESKLSISIQKMALSSPTDPVTDPTLRACSLTPTTSVFNCVGSECIKIT</sequence>
<keyword evidence="3 5" id="KW-0727">SH2 domain</keyword>
<keyword evidence="9" id="KW-1185">Reference proteome</keyword>
<evidence type="ECO:0000256" key="3">
    <source>
        <dbReference type="ARBA" id="ARBA00022999"/>
    </source>
</evidence>
<gene>
    <name evidence="8" type="ORF">JZ751_014978</name>
</gene>
<proteinExistence type="predicted"/>
<dbReference type="GO" id="GO:0009966">
    <property type="term" value="P:regulation of signal transduction"/>
    <property type="evidence" value="ECO:0007669"/>
    <property type="project" value="TreeGrafter"/>
</dbReference>
<evidence type="ECO:0000256" key="2">
    <source>
        <dbReference type="ARBA" id="ARBA00022859"/>
    </source>
</evidence>
<protein>
    <recommendedName>
        <fullName evidence="7">SH2 domain-containing protein</fullName>
    </recommendedName>
</protein>
<accession>A0A8T2N3X0</accession>
<evidence type="ECO:0000256" key="4">
    <source>
        <dbReference type="ARBA" id="ARBA00023130"/>
    </source>
</evidence>
<keyword evidence="4" id="KW-1064">Adaptive immunity</keyword>
<evidence type="ECO:0000256" key="1">
    <source>
        <dbReference type="ARBA" id="ARBA00022588"/>
    </source>
</evidence>
<dbReference type="Proteomes" id="UP000824540">
    <property type="component" value="Unassembled WGS sequence"/>
</dbReference>
<dbReference type="GO" id="GO:0050776">
    <property type="term" value="P:regulation of immune response"/>
    <property type="evidence" value="ECO:0007669"/>
    <property type="project" value="TreeGrafter"/>
</dbReference>
<evidence type="ECO:0000259" key="7">
    <source>
        <dbReference type="PROSITE" id="PS50001"/>
    </source>
</evidence>
<name>A0A8T2N3X0_9TELE</name>
<evidence type="ECO:0000256" key="6">
    <source>
        <dbReference type="SAM" id="MobiDB-lite"/>
    </source>
</evidence>
<dbReference type="GO" id="GO:0002250">
    <property type="term" value="P:adaptive immune response"/>
    <property type="evidence" value="ECO:0007669"/>
    <property type="project" value="UniProtKB-KW"/>
</dbReference>
<dbReference type="OrthoDB" id="8815311at2759"/>
<dbReference type="SMART" id="SM00252">
    <property type="entry name" value="SH2"/>
    <property type="match status" value="1"/>
</dbReference>
<dbReference type="AlphaFoldDB" id="A0A8T2N3X0"/>
<dbReference type="PANTHER" id="PTHR46051">
    <property type="entry name" value="SH2 DOMAIN-CONTAINING PROTEIN"/>
    <property type="match status" value="1"/>
</dbReference>
<dbReference type="SUPFAM" id="SSF55550">
    <property type="entry name" value="SH2 domain"/>
    <property type="match status" value="1"/>
</dbReference>
<dbReference type="PROSITE" id="PS50001">
    <property type="entry name" value="SH2"/>
    <property type="match status" value="1"/>
</dbReference>
<dbReference type="Pfam" id="PF00017">
    <property type="entry name" value="SH2"/>
    <property type="match status" value="1"/>
</dbReference>
<evidence type="ECO:0000313" key="8">
    <source>
        <dbReference type="EMBL" id="KAG9332382.1"/>
    </source>
</evidence>
<dbReference type="InterPro" id="IPR000980">
    <property type="entry name" value="SH2"/>
</dbReference>
<feature type="region of interest" description="Disordered" evidence="6">
    <location>
        <begin position="115"/>
        <end position="142"/>
    </location>
</feature>
<dbReference type="InterPro" id="IPR036860">
    <property type="entry name" value="SH2_dom_sf"/>
</dbReference>
<dbReference type="PANTHER" id="PTHR46051:SF1">
    <property type="entry name" value="INOSITOL POLYPHOSPHATE-RELATED PHOSPHATASE DOMAIN-CONTAINING PROTEIN"/>
    <property type="match status" value="1"/>
</dbReference>
<keyword evidence="2" id="KW-0391">Immunity</keyword>
<dbReference type="Gene3D" id="3.30.505.10">
    <property type="entry name" value="SH2 domain"/>
    <property type="match status" value="1"/>
</dbReference>
<dbReference type="PRINTS" id="PR00401">
    <property type="entry name" value="SH2DOMAIN"/>
</dbReference>
<keyword evidence="1" id="KW-0399">Innate immunity</keyword>
<comment type="caution">
    <text evidence="8">The sequence shown here is derived from an EMBL/GenBank/DDBJ whole genome shotgun (WGS) entry which is preliminary data.</text>
</comment>
<dbReference type="EMBL" id="JAFBMS010000238">
    <property type="protein sequence ID" value="KAG9332382.1"/>
    <property type="molecule type" value="Genomic_DNA"/>
</dbReference>